<feature type="region of interest" description="Disordered" evidence="1">
    <location>
        <begin position="1249"/>
        <end position="1280"/>
    </location>
</feature>
<organism evidence="3 4">
    <name type="scientific">Mariniblastus fucicola</name>
    <dbReference type="NCBI Taxonomy" id="980251"/>
    <lineage>
        <taxon>Bacteria</taxon>
        <taxon>Pseudomonadati</taxon>
        <taxon>Planctomycetota</taxon>
        <taxon>Planctomycetia</taxon>
        <taxon>Pirellulales</taxon>
        <taxon>Pirellulaceae</taxon>
        <taxon>Mariniblastus</taxon>
    </lineage>
</organism>
<dbReference type="RefSeq" id="WP_075084853.1">
    <property type="nucleotide sequence ID" value="NZ_CP042912.1"/>
</dbReference>
<dbReference type="STRING" id="980251.GCA_001642875_02432"/>
<keyword evidence="4" id="KW-1185">Reference proteome</keyword>
<protein>
    <submittedName>
        <fullName evidence="3">Uncharacterized protein</fullName>
    </submittedName>
</protein>
<feature type="compositionally biased region" description="Polar residues" evidence="1">
    <location>
        <begin position="1255"/>
        <end position="1274"/>
    </location>
</feature>
<feature type="region of interest" description="Disordered" evidence="1">
    <location>
        <begin position="1"/>
        <end position="35"/>
    </location>
</feature>
<dbReference type="Proteomes" id="UP000322214">
    <property type="component" value="Chromosome"/>
</dbReference>
<evidence type="ECO:0000256" key="1">
    <source>
        <dbReference type="SAM" id="MobiDB-lite"/>
    </source>
</evidence>
<dbReference type="EMBL" id="CP042912">
    <property type="protein sequence ID" value="QEG20535.1"/>
    <property type="molecule type" value="Genomic_DNA"/>
</dbReference>
<evidence type="ECO:0000256" key="2">
    <source>
        <dbReference type="SAM" id="Phobius"/>
    </source>
</evidence>
<accession>A0A5B9P5T2</accession>
<sequence length="1294" mass="140155">MSNRRNQDPFEPERRKRRARRREPENVRDDAQSDSTPRRRRWPIVVLVLLLIVALLPNLIGWFGLHNQFLPYAIGDFQGNVNIRQASLGWFQSIELNDVTATDLAGNPLASVAQVKTSKPLYALLTGSDYGEVDIHKPVVYYHVRQNGSNLEDAVSRYIASSQPSPLKSEVQNNSEPFVLPKMLIRVHEGSALITAEGNPRTWQIDSLSVAAAISEPQAPLAATAQLRAMSLMPDANGQLVVEESGTIEQLKLAFDVGADQLSFSTATVELETKQFPISIAAPLGQRIIGPATMGGSASSQIKAAWNGTTSEVEANIASLQLSNPQIYAPQLLNEDQFFVDQLSARGAMQLSPRRISADQFVVETDFGRLDANGDFDPGQIAKLSQGGQLPDSTLQMEGEIDIAKLLQRLPSTFQLHKDLTVESGTIQFSAGQQNGTDARRLIFNVDTANVRANRGGQPIVWQQPLRLVGVLRESSGQFSIESLECISDFLNINGTATLREGMFRVSGNLGELSQRIRQFADLGPMQFAGSLDGQFGWKIVGENQINVAQLVNQPIQIGGEFTVNQPVIEMTDLPRWSPDKIVIRTSGSGQLSGTESSSSMKLSQAGAQLEVGNETAILSLARPIEDAFTNQQWVFNTQVTGQVEGWLQHLRNFVDPGDFQAGGTLNFAGITIVDPNQIRVENGQYEIKQLGFEGYGAKIREDRVVGSVTADYAIDTGNVGVQQGTLQGSGISATAQNLKLTISDAMQLDGAAAWRADINRMAEWYSLSPAADSINWFGAVEGNVDFKSSASGTDASFRADLTDLVATQQATATDRTSPMQMVSKKQAWTELWREPKVNLNGQVTLGSDFNSLAIHGLTARSGSLDFDSKGTISDLAGSLVMDLEGSWQPNFDKINSLLAAYSQDMVELGGTGIQPYRIQGPLFADSAAAWVSEQLIVQTIVGWDRGQLAGLPIGKSDLAVELQRQVATLRTNESGIPVSGGTVNLQPQLDLRGNDPVLVHGAGRVLNSVQVTPEICRDCLKFVAPWLSDTTNAQGVFSADIQGMSMPLFNPQQASARGTLVMQDVTVAAGPMAEQLLGTVSQIQAILKPDSRERELKTWLKIEQQSIPLAVENGRVFHEGIKFSHNELIIRTSGSVGFDQTVNLVAKIPIADEWIDGNQYLAGLKGQSISIPVGGTVDRPVIDKDAVQKLSTDLVRNAAQGAIGNAITDKVNPKLNEYRNELNEKVGGEMNKLQNKFQDKLGGFLQDKLGAPASGNSGQNAVPSQTPQASPGQQLEDRLNGELQKGFNKLFGG</sequence>
<feature type="transmembrane region" description="Helical" evidence="2">
    <location>
        <begin position="42"/>
        <end position="65"/>
    </location>
</feature>
<gene>
    <name evidence="3" type="ORF">MFFC18_03840</name>
</gene>
<feature type="compositionally biased region" description="Basic and acidic residues" evidence="1">
    <location>
        <begin position="1"/>
        <end position="14"/>
    </location>
</feature>
<dbReference type="KEGG" id="mff:MFFC18_03840"/>
<evidence type="ECO:0000313" key="3">
    <source>
        <dbReference type="EMBL" id="QEG20535.1"/>
    </source>
</evidence>
<dbReference type="OrthoDB" id="244263at2"/>
<keyword evidence="2" id="KW-0812">Transmembrane</keyword>
<feature type="compositionally biased region" description="Basic and acidic residues" evidence="1">
    <location>
        <begin position="22"/>
        <end position="31"/>
    </location>
</feature>
<proteinExistence type="predicted"/>
<keyword evidence="2" id="KW-0472">Membrane</keyword>
<name>A0A5B9P5T2_9BACT</name>
<reference evidence="3 4" key="1">
    <citation type="submission" date="2019-08" db="EMBL/GenBank/DDBJ databases">
        <title>Deep-cultivation of Planctomycetes and their phenomic and genomic characterization uncovers novel biology.</title>
        <authorList>
            <person name="Wiegand S."/>
            <person name="Jogler M."/>
            <person name="Boedeker C."/>
            <person name="Pinto D."/>
            <person name="Vollmers J."/>
            <person name="Rivas-Marin E."/>
            <person name="Kohn T."/>
            <person name="Peeters S.H."/>
            <person name="Heuer A."/>
            <person name="Rast P."/>
            <person name="Oberbeckmann S."/>
            <person name="Bunk B."/>
            <person name="Jeske O."/>
            <person name="Meyerdierks A."/>
            <person name="Storesund J.E."/>
            <person name="Kallscheuer N."/>
            <person name="Luecker S."/>
            <person name="Lage O.M."/>
            <person name="Pohl T."/>
            <person name="Merkel B.J."/>
            <person name="Hornburger P."/>
            <person name="Mueller R.-W."/>
            <person name="Bruemmer F."/>
            <person name="Labrenz M."/>
            <person name="Spormann A.M."/>
            <person name="Op den Camp H."/>
            <person name="Overmann J."/>
            <person name="Amann R."/>
            <person name="Jetten M.S.M."/>
            <person name="Mascher T."/>
            <person name="Medema M.H."/>
            <person name="Devos D.P."/>
            <person name="Kaster A.-K."/>
            <person name="Ovreas L."/>
            <person name="Rohde M."/>
            <person name="Galperin M.Y."/>
            <person name="Jogler C."/>
        </authorList>
    </citation>
    <scope>NUCLEOTIDE SEQUENCE [LARGE SCALE GENOMIC DNA]</scope>
    <source>
        <strain evidence="3 4">FC18</strain>
    </source>
</reference>
<evidence type="ECO:0000313" key="4">
    <source>
        <dbReference type="Proteomes" id="UP000322214"/>
    </source>
</evidence>
<keyword evidence="2" id="KW-1133">Transmembrane helix</keyword>